<protein>
    <submittedName>
        <fullName evidence="2">Uncharacterized protein</fullName>
    </submittedName>
</protein>
<keyword evidence="1" id="KW-0472">Membrane</keyword>
<name>A0A1M5V6W5_9BRAD</name>
<reference evidence="2 3" key="1">
    <citation type="submission" date="2016-11" db="EMBL/GenBank/DDBJ databases">
        <authorList>
            <person name="Jaros S."/>
            <person name="Januszkiewicz K."/>
            <person name="Wedrychowicz H."/>
        </authorList>
    </citation>
    <scope>NUCLEOTIDE SEQUENCE [LARGE SCALE GENOMIC DNA]</scope>
    <source>
        <strain evidence="2 3">GAS138</strain>
    </source>
</reference>
<organism evidence="2 3">
    <name type="scientific">Bradyrhizobium erythrophlei</name>
    <dbReference type="NCBI Taxonomy" id="1437360"/>
    <lineage>
        <taxon>Bacteria</taxon>
        <taxon>Pseudomonadati</taxon>
        <taxon>Pseudomonadota</taxon>
        <taxon>Alphaproteobacteria</taxon>
        <taxon>Hyphomicrobiales</taxon>
        <taxon>Nitrobacteraceae</taxon>
        <taxon>Bradyrhizobium</taxon>
    </lineage>
</organism>
<keyword evidence="1" id="KW-1133">Transmembrane helix</keyword>
<dbReference type="AlphaFoldDB" id="A0A1M5V6W5"/>
<gene>
    <name evidence="2" type="ORF">SAMN05443248_5801</name>
</gene>
<evidence type="ECO:0000313" key="2">
    <source>
        <dbReference type="EMBL" id="SHH70950.1"/>
    </source>
</evidence>
<keyword evidence="1" id="KW-0812">Transmembrane</keyword>
<sequence>MARIGRQAISRLWAKIHGGLVGPAYLWSMSFLAMTCEKSGVNSKKQPSPRFAKIRPIKAIQKRRFRVDFGQYINPVATV</sequence>
<evidence type="ECO:0000313" key="3">
    <source>
        <dbReference type="Proteomes" id="UP000189796"/>
    </source>
</evidence>
<dbReference type="Proteomes" id="UP000189796">
    <property type="component" value="Chromosome I"/>
</dbReference>
<accession>A0A1M5V6W5</accession>
<proteinExistence type="predicted"/>
<evidence type="ECO:0000256" key="1">
    <source>
        <dbReference type="SAM" id="Phobius"/>
    </source>
</evidence>
<dbReference type="EMBL" id="LT670817">
    <property type="protein sequence ID" value="SHH70950.1"/>
    <property type="molecule type" value="Genomic_DNA"/>
</dbReference>
<feature type="transmembrane region" description="Helical" evidence="1">
    <location>
        <begin position="12"/>
        <end position="34"/>
    </location>
</feature>